<evidence type="ECO:0000313" key="2">
    <source>
        <dbReference type="EMBL" id="SIP72515.1"/>
    </source>
</evidence>
<name>A0A1N6MUG9_9GAMM</name>
<dbReference type="AlphaFoldDB" id="A0A1N6MUG9"/>
<dbReference type="NCBIfam" id="TIGR03761">
    <property type="entry name" value="ICE_PFL4669"/>
    <property type="match status" value="1"/>
</dbReference>
<evidence type="ECO:0000313" key="4">
    <source>
        <dbReference type="Proteomes" id="UP000224871"/>
    </source>
</evidence>
<reference evidence="2" key="2">
    <citation type="submission" date="2016-12" db="EMBL/GenBank/DDBJ databases">
        <authorList>
            <person name="Song W.-J."/>
            <person name="Kurnit D.M."/>
        </authorList>
    </citation>
    <scope>NUCLEOTIDE SEQUENCE [LARGE SCALE GENOMIC DNA]</scope>
    <source>
        <strain evidence="2">HGB1681</strain>
    </source>
</reference>
<reference evidence="1 4" key="3">
    <citation type="journal article" date="2017" name="Nat. Microbiol.">
        <title>Natural product diversity associated with the nematode symbionts Photorhabdus and Xenorhabdus.</title>
        <authorList>
            <person name="Tobias N.J."/>
            <person name="Wolff H."/>
            <person name="Djahanschiri B."/>
            <person name="Grundmann F."/>
            <person name="Kronenwerth M."/>
            <person name="Shi Y.M."/>
            <person name="Simonyi S."/>
            <person name="Grun P."/>
            <person name="Shapiro-Ilan D."/>
            <person name="Pidot S.J."/>
            <person name="Stinear T.P."/>
            <person name="Ebersberger I."/>
            <person name="Bode H.B."/>
        </authorList>
    </citation>
    <scope>NUCLEOTIDE SEQUENCE [LARGE SCALE GENOMIC DNA]</scope>
    <source>
        <strain evidence="1 4">DSM 16336</strain>
    </source>
</reference>
<dbReference type="RefSeq" id="WP_086955757.1">
    <property type="nucleotide sequence ID" value="NZ_CAWNQC010000288.1"/>
</dbReference>
<protein>
    <submittedName>
        <fullName evidence="1">Integrating conjugative element protein</fullName>
    </submittedName>
</protein>
<evidence type="ECO:0000313" key="3">
    <source>
        <dbReference type="Proteomes" id="UP000196435"/>
    </source>
</evidence>
<evidence type="ECO:0000313" key="1">
    <source>
        <dbReference type="EMBL" id="PHM29084.1"/>
    </source>
</evidence>
<dbReference type="Pfam" id="PF08900">
    <property type="entry name" value="AcaB"/>
    <property type="match status" value="1"/>
</dbReference>
<dbReference type="EMBL" id="NIBU01000086">
    <property type="protein sequence ID" value="PHM29084.1"/>
    <property type="molecule type" value="Genomic_DNA"/>
</dbReference>
<sequence length="237" mass="26907">MTTKDVSSDKKKAGALRSEFSFELHTHFAIKLWEGRHRNIDDIEQKSQKKAFWNIISMPVFIGRVTRIHNDALEDNPFADMFLYRVEKSLDESIEILQSELDKAGKWLTQIPAQIHISEVASSEPLDLSVFSRTPLGYKCVWLLVGVDQLAMRTYQAYHYGLISRKKKGDVLAIAGHQVRRAFGIVTLYHSLPISRANLSNMSEEHQAAVKIMGDLDHDILTGRKRSSFSPPLASLK</sequence>
<dbReference type="EMBL" id="FTLG01000062">
    <property type="protein sequence ID" value="SIP72515.1"/>
    <property type="molecule type" value="Genomic_DNA"/>
</dbReference>
<dbReference type="Proteomes" id="UP000196435">
    <property type="component" value="Unassembled WGS sequence"/>
</dbReference>
<reference evidence="3" key="1">
    <citation type="submission" date="2016-12" db="EMBL/GenBank/DDBJ databases">
        <authorList>
            <person name="Gaudriault S."/>
        </authorList>
    </citation>
    <scope>NUCLEOTIDE SEQUENCE [LARGE SCALE GENOMIC DNA]</scope>
    <source>
        <strain evidence="3">HGB1681 (deposited as PTA-6826 in the American Type Culture Collection)</strain>
    </source>
</reference>
<dbReference type="InterPro" id="IPR014996">
    <property type="entry name" value="AcaB"/>
</dbReference>
<organism evidence="2 3">
    <name type="scientific">Xenorhabdus innexi</name>
    <dbReference type="NCBI Taxonomy" id="290109"/>
    <lineage>
        <taxon>Bacteria</taxon>
        <taxon>Pseudomonadati</taxon>
        <taxon>Pseudomonadota</taxon>
        <taxon>Gammaproteobacteria</taxon>
        <taxon>Enterobacterales</taxon>
        <taxon>Morganellaceae</taxon>
        <taxon>Xenorhabdus</taxon>
    </lineage>
</organism>
<proteinExistence type="predicted"/>
<dbReference type="Proteomes" id="UP000224871">
    <property type="component" value="Unassembled WGS sequence"/>
</dbReference>
<gene>
    <name evidence="1" type="ORF">Xinn_03722</name>
    <name evidence="2" type="ORF">XIS1_1540006</name>
</gene>
<dbReference type="OrthoDB" id="8524550at2"/>
<keyword evidence="4" id="KW-1185">Reference proteome</keyword>
<accession>A0A1N6MUG9</accession>